<accession>A0A7S0I9D9</accession>
<evidence type="ECO:0000256" key="2">
    <source>
        <dbReference type="ARBA" id="ARBA00022803"/>
    </source>
</evidence>
<evidence type="ECO:0000256" key="5">
    <source>
        <dbReference type="PROSITE-ProRule" id="PRU00339"/>
    </source>
</evidence>
<feature type="compositionally biased region" description="Acidic residues" evidence="6">
    <location>
        <begin position="309"/>
        <end position="321"/>
    </location>
</feature>
<protein>
    <recommendedName>
        <fullName evidence="4">RNA polymerase II-associated protein 3</fullName>
    </recommendedName>
</protein>
<dbReference type="Gene3D" id="1.25.40.10">
    <property type="entry name" value="Tetratricopeptide repeat domain"/>
    <property type="match status" value="3"/>
</dbReference>
<feature type="compositionally biased region" description="Basic and acidic residues" evidence="6">
    <location>
        <begin position="110"/>
        <end position="121"/>
    </location>
</feature>
<reference evidence="8" key="1">
    <citation type="submission" date="2021-01" db="EMBL/GenBank/DDBJ databases">
        <authorList>
            <person name="Corre E."/>
            <person name="Pelletier E."/>
            <person name="Niang G."/>
            <person name="Scheremetjew M."/>
            <person name="Finn R."/>
            <person name="Kale V."/>
            <person name="Holt S."/>
            <person name="Cochrane G."/>
            <person name="Meng A."/>
            <person name="Brown T."/>
            <person name="Cohen L."/>
        </authorList>
    </citation>
    <scope>NUCLEOTIDE SEQUENCE</scope>
    <source>
        <strain evidence="8">CCMP1723</strain>
    </source>
</reference>
<gene>
    <name evidence="8" type="ORF">MCOM1403_LOCUS2314</name>
</gene>
<evidence type="ECO:0000256" key="1">
    <source>
        <dbReference type="ARBA" id="ARBA00022737"/>
    </source>
</evidence>
<dbReference type="InterPro" id="IPR025986">
    <property type="entry name" value="RPAP3-like_C"/>
</dbReference>
<dbReference type="AlphaFoldDB" id="A0A7S0I9D9"/>
<keyword evidence="1" id="KW-0677">Repeat</keyword>
<proteinExistence type="inferred from homology"/>
<keyword evidence="2 5" id="KW-0802">TPR repeat</keyword>
<feature type="repeat" description="TPR" evidence="5">
    <location>
        <begin position="221"/>
        <end position="254"/>
    </location>
</feature>
<evidence type="ECO:0000256" key="4">
    <source>
        <dbReference type="ARBA" id="ARBA00040133"/>
    </source>
</evidence>
<evidence type="ECO:0000259" key="7">
    <source>
        <dbReference type="Pfam" id="PF13877"/>
    </source>
</evidence>
<dbReference type="Pfam" id="PF13877">
    <property type="entry name" value="RPAP3_C"/>
    <property type="match status" value="1"/>
</dbReference>
<feature type="compositionally biased region" description="Basic and acidic residues" evidence="6">
    <location>
        <begin position="611"/>
        <end position="634"/>
    </location>
</feature>
<dbReference type="InterPro" id="IPR011990">
    <property type="entry name" value="TPR-like_helical_dom_sf"/>
</dbReference>
<dbReference type="EMBL" id="HBEQ01003021">
    <property type="protein sequence ID" value="CAD8514889.1"/>
    <property type="molecule type" value="Transcribed_RNA"/>
</dbReference>
<dbReference type="PROSITE" id="PS50005">
    <property type="entry name" value="TPR"/>
    <property type="match status" value="2"/>
</dbReference>
<dbReference type="Pfam" id="PF13414">
    <property type="entry name" value="TPR_11"/>
    <property type="match status" value="1"/>
</dbReference>
<feature type="compositionally biased region" description="Acidic residues" evidence="6">
    <location>
        <begin position="365"/>
        <end position="378"/>
    </location>
</feature>
<dbReference type="PANTHER" id="PTHR46423:SF1">
    <property type="entry name" value="RNA POLYMERASE II-ASSOCIATED PROTEIN 3"/>
    <property type="match status" value="1"/>
</dbReference>
<evidence type="ECO:0000256" key="3">
    <source>
        <dbReference type="ARBA" id="ARBA00038275"/>
    </source>
</evidence>
<feature type="repeat" description="TPR" evidence="5">
    <location>
        <begin position="416"/>
        <end position="449"/>
    </location>
</feature>
<dbReference type="PANTHER" id="PTHR46423">
    <property type="entry name" value="RNA POLYMERASE II-ASSOCIATED PROTEIN 3"/>
    <property type="match status" value="1"/>
</dbReference>
<evidence type="ECO:0000256" key="6">
    <source>
        <dbReference type="SAM" id="MobiDB-lite"/>
    </source>
</evidence>
<dbReference type="InterPro" id="IPR019734">
    <property type="entry name" value="TPR_rpt"/>
</dbReference>
<comment type="similarity">
    <text evidence="3">Belongs to the RPAP3 family.</text>
</comment>
<evidence type="ECO:0000313" key="8">
    <source>
        <dbReference type="EMBL" id="CAD8514889.1"/>
    </source>
</evidence>
<feature type="region of interest" description="Disordered" evidence="6">
    <location>
        <begin position="110"/>
        <end position="147"/>
    </location>
</feature>
<sequence>MDGAESLYTSCLESGAALGDEKMALAVRANRAAARLKLEKYPEAESDANWVLARDPRHVKATHRRAAARAKMGQYAGALEDYAVVKRAFPRHKGVAEEIEIVEGLAAEASERARDARRSRPESPAFGKTRPPKPDPPTPPKPEVSGEALAESLKKEGNAAFVRAKYFEADELYTEAIGVATERRTKAILLANRAATRLKVGKHADAEMDAASAIECDGSYVKGYHRRAQARTNLGLFEPALEDFEHVVRATPDSKTLQAEVNACMQKAAEAMMRGMDLGGSVMSGAAAAAAGAPASTKDAARKPVAIQEDSDDSDEDDDIVDGAGDSPPPTVPTESNDANDDDGTQDGTGDAVPNKPFRKSVPIVEEDSGDEDEDDVSPAEAAEQGAEQGADGADGAESSADVHRATPATDPTEDAEAAKDRGNALFKSGDFKSAELAYTEAIALDPSSAAYHANRAAARLKLHDHANALADATAALALDGSHTKARHRRAMALAELGRFDQASAEYDHVERAYPGHAGVRAEAQAARDAAETARAQRKAAAATERENAKAMAAAVAEEEGVSAPSSPANTSQNSSRNTSSASSPRSTGTATPEKSRQAVEAKAAAAAAILREKQSSKKPRTATELERGCKSTRGKPDELSAFLAAVSDEELVKTLKASVSADVLGAYVEVWEKHDVPAGKFGSVAGTARALASLPRFAFAAMMMKPADKKSAAAVFNRLDAEGVANARKDWKV</sequence>
<feature type="region of interest" description="Disordered" evidence="6">
    <location>
        <begin position="524"/>
        <end position="634"/>
    </location>
</feature>
<feature type="compositionally biased region" description="Low complexity" evidence="6">
    <location>
        <begin position="380"/>
        <end position="400"/>
    </location>
</feature>
<dbReference type="SMART" id="SM00028">
    <property type="entry name" value="TPR"/>
    <property type="match status" value="8"/>
</dbReference>
<feature type="region of interest" description="Disordered" evidence="6">
    <location>
        <begin position="293"/>
        <end position="418"/>
    </location>
</feature>
<dbReference type="SUPFAM" id="SSF48452">
    <property type="entry name" value="TPR-like"/>
    <property type="match status" value="3"/>
</dbReference>
<dbReference type="InterPro" id="IPR051966">
    <property type="entry name" value="RPAP3"/>
</dbReference>
<dbReference type="GO" id="GO:0101031">
    <property type="term" value="C:protein folding chaperone complex"/>
    <property type="evidence" value="ECO:0007669"/>
    <property type="project" value="TreeGrafter"/>
</dbReference>
<name>A0A7S0I9D9_MICPS</name>
<organism evidence="8">
    <name type="scientific">Micromonas pusilla</name>
    <name type="common">Picoplanktonic green alga</name>
    <name type="synonym">Chromulina pusilla</name>
    <dbReference type="NCBI Taxonomy" id="38833"/>
    <lineage>
        <taxon>Eukaryota</taxon>
        <taxon>Viridiplantae</taxon>
        <taxon>Chlorophyta</taxon>
        <taxon>Mamiellophyceae</taxon>
        <taxon>Mamiellales</taxon>
        <taxon>Mamiellaceae</taxon>
        <taxon>Micromonas</taxon>
    </lineage>
</organism>
<feature type="compositionally biased region" description="Low complexity" evidence="6">
    <location>
        <begin position="571"/>
        <end position="593"/>
    </location>
</feature>
<feature type="domain" description="RNA-polymerase II-associated protein 3-like C-terminal" evidence="7">
    <location>
        <begin position="619"/>
        <end position="710"/>
    </location>
</feature>